<dbReference type="OrthoDB" id="634931at2"/>
<dbReference type="EMBL" id="FUWZ01000003">
    <property type="protein sequence ID" value="SKA32442.1"/>
    <property type="molecule type" value="Genomic_DNA"/>
</dbReference>
<reference evidence="9" key="1">
    <citation type="submission" date="2017-02" db="EMBL/GenBank/DDBJ databases">
        <authorList>
            <person name="Varghese N."/>
            <person name="Submissions S."/>
        </authorList>
    </citation>
    <scope>NUCLEOTIDE SEQUENCE [LARGE SCALE GENOMIC DNA]</scope>
    <source>
        <strain evidence="9">DSM 22224</strain>
    </source>
</reference>
<dbReference type="SMART" id="SM00490">
    <property type="entry name" value="HELICc"/>
    <property type="match status" value="1"/>
</dbReference>
<dbReference type="GO" id="GO:0005829">
    <property type="term" value="C:cytosol"/>
    <property type="evidence" value="ECO:0007669"/>
    <property type="project" value="TreeGrafter"/>
</dbReference>
<sequence length="442" mass="49498">MQKATYSLGNILSNLKIDALNEMQEASVAANQQPQDVILLSATGSGKTLAFLLPVLDRLNPDLKKTQAMIVVPSRELALQIEKVFKLMGTGHKITATYGGHLRETEENNLVQPPALIVGTPGRIGDHIRRGNITTDTIQTLVLDEFDKSLELGFQEEMVFIIESLPNVNKRILTSATEAVEIPDFVQLNEPQKLNFLPEDGIPQARLAYKQVLSPENDKVDTLFRLICHLGNRSTIVFCNHRDAVERTSTMLSEKGILNEFYHGAMEQRDRDAALCKFRNGTVNVLVTTDLAARGLDIPNIRYIIHFHLPHTEDSWTHRNGRTARMEASGTAIVILAPDEKLMSYVTEEIETIELPETAVLPQKPKWTTLYISAGKKDKVNKIDIVGFLTKKGMLKKEDVGLIEVKDFFSFVAIVKSKASHTLQLIKDERIKNKKVKIEVAK</sequence>
<dbReference type="GO" id="GO:0005524">
    <property type="term" value="F:ATP binding"/>
    <property type="evidence" value="ECO:0007669"/>
    <property type="project" value="UniProtKB-KW"/>
</dbReference>
<dbReference type="Proteomes" id="UP000190367">
    <property type="component" value="Unassembled WGS sequence"/>
</dbReference>
<dbReference type="Pfam" id="PF03880">
    <property type="entry name" value="DbpA"/>
    <property type="match status" value="1"/>
</dbReference>
<dbReference type="InterPro" id="IPR001650">
    <property type="entry name" value="Helicase_C-like"/>
</dbReference>
<dbReference type="InterPro" id="IPR027417">
    <property type="entry name" value="P-loop_NTPase"/>
</dbReference>
<name>A0A1T4SWA0_9BACT</name>
<evidence type="ECO:0000313" key="9">
    <source>
        <dbReference type="Proteomes" id="UP000190367"/>
    </source>
</evidence>
<dbReference type="SMART" id="SM00487">
    <property type="entry name" value="DEXDc"/>
    <property type="match status" value="1"/>
</dbReference>
<evidence type="ECO:0000256" key="2">
    <source>
        <dbReference type="ARBA" id="ARBA00022801"/>
    </source>
</evidence>
<evidence type="ECO:0000313" key="8">
    <source>
        <dbReference type="EMBL" id="SKA32442.1"/>
    </source>
</evidence>
<keyword evidence="2" id="KW-0378">Hydrolase</keyword>
<organism evidence="8 9">
    <name type="scientific">Chitinophaga eiseniae</name>
    <dbReference type="NCBI Taxonomy" id="634771"/>
    <lineage>
        <taxon>Bacteria</taxon>
        <taxon>Pseudomonadati</taxon>
        <taxon>Bacteroidota</taxon>
        <taxon>Chitinophagia</taxon>
        <taxon>Chitinophagales</taxon>
        <taxon>Chitinophagaceae</taxon>
        <taxon>Chitinophaga</taxon>
    </lineage>
</organism>
<evidence type="ECO:0000259" key="6">
    <source>
        <dbReference type="PROSITE" id="PS51192"/>
    </source>
</evidence>
<dbReference type="InterPro" id="IPR011545">
    <property type="entry name" value="DEAD/DEAH_box_helicase_dom"/>
</dbReference>
<keyword evidence="9" id="KW-1185">Reference proteome</keyword>
<feature type="domain" description="Helicase ATP-binding" evidence="6">
    <location>
        <begin position="28"/>
        <end position="196"/>
    </location>
</feature>
<dbReference type="RefSeq" id="WP_078671357.1">
    <property type="nucleotide sequence ID" value="NZ_FUWZ01000003.1"/>
</dbReference>
<evidence type="ECO:0000259" key="7">
    <source>
        <dbReference type="PROSITE" id="PS51194"/>
    </source>
</evidence>
<dbReference type="PANTHER" id="PTHR47959:SF1">
    <property type="entry name" value="ATP-DEPENDENT RNA HELICASE DBPA"/>
    <property type="match status" value="1"/>
</dbReference>
<keyword evidence="3 8" id="KW-0347">Helicase</keyword>
<dbReference type="AlphaFoldDB" id="A0A1T4SWA0"/>
<dbReference type="CDD" id="cd00268">
    <property type="entry name" value="DEADc"/>
    <property type="match status" value="1"/>
</dbReference>
<evidence type="ECO:0000256" key="1">
    <source>
        <dbReference type="ARBA" id="ARBA00022741"/>
    </source>
</evidence>
<accession>A0A1T4SWA0</accession>
<dbReference type="InterPro" id="IPR050079">
    <property type="entry name" value="DEAD_box_RNA_helicase"/>
</dbReference>
<evidence type="ECO:0000256" key="3">
    <source>
        <dbReference type="ARBA" id="ARBA00022806"/>
    </source>
</evidence>
<evidence type="ECO:0000256" key="5">
    <source>
        <dbReference type="ARBA" id="ARBA00038437"/>
    </source>
</evidence>
<dbReference type="GO" id="GO:0003724">
    <property type="term" value="F:RNA helicase activity"/>
    <property type="evidence" value="ECO:0007669"/>
    <property type="project" value="TreeGrafter"/>
</dbReference>
<dbReference type="Pfam" id="PF00270">
    <property type="entry name" value="DEAD"/>
    <property type="match status" value="1"/>
</dbReference>
<dbReference type="InterPro" id="IPR012677">
    <property type="entry name" value="Nucleotide-bd_a/b_plait_sf"/>
</dbReference>
<dbReference type="Gene3D" id="3.30.70.330">
    <property type="match status" value="1"/>
</dbReference>
<keyword evidence="4" id="KW-0067">ATP-binding</keyword>
<dbReference type="CDD" id="cd12252">
    <property type="entry name" value="RRM_DbpA"/>
    <property type="match status" value="1"/>
</dbReference>
<proteinExistence type="inferred from homology"/>
<dbReference type="PROSITE" id="PS51194">
    <property type="entry name" value="HELICASE_CTER"/>
    <property type="match status" value="1"/>
</dbReference>
<dbReference type="CDD" id="cd18787">
    <property type="entry name" value="SF2_C_DEAD"/>
    <property type="match status" value="1"/>
</dbReference>
<dbReference type="InterPro" id="IPR014001">
    <property type="entry name" value="Helicase_ATP-bd"/>
</dbReference>
<dbReference type="InterPro" id="IPR044742">
    <property type="entry name" value="DEAD/DEAH_RhlB"/>
</dbReference>
<dbReference type="SUPFAM" id="SSF52540">
    <property type="entry name" value="P-loop containing nucleoside triphosphate hydrolases"/>
    <property type="match status" value="1"/>
</dbReference>
<evidence type="ECO:0000256" key="4">
    <source>
        <dbReference type="ARBA" id="ARBA00022840"/>
    </source>
</evidence>
<dbReference type="PROSITE" id="PS51192">
    <property type="entry name" value="HELICASE_ATP_BIND_1"/>
    <property type="match status" value="1"/>
</dbReference>
<dbReference type="Gene3D" id="3.40.50.300">
    <property type="entry name" value="P-loop containing nucleotide triphosphate hydrolases"/>
    <property type="match status" value="2"/>
</dbReference>
<dbReference type="InterPro" id="IPR005580">
    <property type="entry name" value="DbpA/CsdA_RNA-bd_dom"/>
</dbReference>
<dbReference type="GO" id="GO:0003676">
    <property type="term" value="F:nucleic acid binding"/>
    <property type="evidence" value="ECO:0007669"/>
    <property type="project" value="InterPro"/>
</dbReference>
<gene>
    <name evidence="8" type="ORF">SAMN04488128_103666</name>
</gene>
<dbReference type="GO" id="GO:0016787">
    <property type="term" value="F:hydrolase activity"/>
    <property type="evidence" value="ECO:0007669"/>
    <property type="project" value="UniProtKB-KW"/>
</dbReference>
<dbReference type="STRING" id="634771.SAMN04488128_103666"/>
<comment type="similarity">
    <text evidence="5">Belongs to the DEAD box helicase family.</text>
</comment>
<keyword evidence="1" id="KW-0547">Nucleotide-binding</keyword>
<dbReference type="Pfam" id="PF00271">
    <property type="entry name" value="Helicase_C"/>
    <property type="match status" value="1"/>
</dbReference>
<protein>
    <submittedName>
        <fullName evidence="8">Superfamily II DNA and RNA helicase</fullName>
    </submittedName>
</protein>
<feature type="domain" description="Helicase C-terminal" evidence="7">
    <location>
        <begin position="222"/>
        <end position="366"/>
    </location>
</feature>
<dbReference type="PANTHER" id="PTHR47959">
    <property type="entry name" value="ATP-DEPENDENT RNA HELICASE RHLE-RELATED"/>
    <property type="match status" value="1"/>
</dbReference>